<dbReference type="Pfam" id="PF13529">
    <property type="entry name" value="Peptidase_C39_2"/>
    <property type="match status" value="1"/>
</dbReference>
<reference evidence="2 3" key="1">
    <citation type="submission" date="2018-08" db="EMBL/GenBank/DDBJ databases">
        <title>Genomic Encyclopedia of Type Strains, Phase IV (KMG-IV): sequencing the most valuable type-strain genomes for metagenomic binning, comparative biology and taxonomic classification.</title>
        <authorList>
            <person name="Goeker M."/>
        </authorList>
    </citation>
    <scope>NUCLEOTIDE SEQUENCE [LARGE SCALE GENOMIC DNA]</scope>
    <source>
        <strain evidence="2 3">DSM 23923</strain>
    </source>
</reference>
<sequence>MSKRWLIITIAIFTALTILGYSLLLNQTFQEKLGWHLMQWSGRIRVWLNPPQEVAFSSEQSSTEGTLSVPVPLVATMTPEPTHPAQTATPTATLPPIPLAYTIEMDTYFSQHNRWNYCGPANLAMVLSNWGWEGTHDDVARGVRTFSKDKNIMPYELQDYTVEEAGLEMLIRVGGDLDTIKHLIAAGFPVIVEKGPTFRDINYNVTWMGHYQVLNGYNDAEGYFIAQDSYIEPDYIQPYTTLLSEWRSFNYLYMVVYPSNKENDVLNLLGNNRDIDQNYRNALDKAQEEIYETSGVDQFFAMFNYGTNLVQLRDYSGAATAYDQAFAMYDALPNDSTLPYRILWYQTGPYLAYYYTGRYSDVVEKATRNSIEMVRDDEPALEESYYWRGMAEIALGKKDDGIDDFYTCLNYHQDFQPCVKALNSQGIYP</sequence>
<proteinExistence type="predicted"/>
<dbReference type="SUPFAM" id="SSF54001">
    <property type="entry name" value="Cysteine proteinases"/>
    <property type="match status" value="1"/>
</dbReference>
<dbReference type="InterPro" id="IPR038765">
    <property type="entry name" value="Papain-like_cys_pep_sf"/>
</dbReference>
<feature type="domain" description="Peptidase C39-like" evidence="1">
    <location>
        <begin position="108"/>
        <end position="230"/>
    </location>
</feature>
<evidence type="ECO:0000313" key="2">
    <source>
        <dbReference type="EMBL" id="REG04706.1"/>
    </source>
</evidence>
<dbReference type="InterPro" id="IPR011990">
    <property type="entry name" value="TPR-like_helical_dom_sf"/>
</dbReference>
<accession>A0A3E0A3W3</accession>
<dbReference type="InterPro" id="IPR039564">
    <property type="entry name" value="Peptidase_C39-like"/>
</dbReference>
<dbReference type="OrthoDB" id="147016at2"/>
<dbReference type="Gene3D" id="1.25.40.10">
    <property type="entry name" value="Tetratricopeptide repeat domain"/>
    <property type="match status" value="1"/>
</dbReference>
<protein>
    <submittedName>
        <fullName evidence="2">Peptidase C39-like protein</fullName>
    </submittedName>
</protein>
<dbReference type="AlphaFoldDB" id="A0A3E0A3W3"/>
<name>A0A3E0A3W3_9CHLR</name>
<dbReference type="Proteomes" id="UP000256388">
    <property type="component" value="Unassembled WGS sequence"/>
</dbReference>
<evidence type="ECO:0000313" key="3">
    <source>
        <dbReference type="Proteomes" id="UP000256388"/>
    </source>
</evidence>
<organism evidence="2 3">
    <name type="scientific">Pelolinea submarina</name>
    <dbReference type="NCBI Taxonomy" id="913107"/>
    <lineage>
        <taxon>Bacteria</taxon>
        <taxon>Bacillati</taxon>
        <taxon>Chloroflexota</taxon>
        <taxon>Anaerolineae</taxon>
        <taxon>Anaerolineales</taxon>
        <taxon>Anaerolineaceae</taxon>
        <taxon>Pelolinea</taxon>
    </lineage>
</organism>
<evidence type="ECO:0000259" key="1">
    <source>
        <dbReference type="Pfam" id="PF13529"/>
    </source>
</evidence>
<gene>
    <name evidence="2" type="ORF">DFR64_3055</name>
</gene>
<comment type="caution">
    <text evidence="2">The sequence shown here is derived from an EMBL/GenBank/DDBJ whole genome shotgun (WGS) entry which is preliminary data.</text>
</comment>
<dbReference type="EMBL" id="QUMS01000006">
    <property type="protein sequence ID" value="REG04706.1"/>
    <property type="molecule type" value="Genomic_DNA"/>
</dbReference>
<keyword evidence="3" id="KW-1185">Reference proteome</keyword>
<dbReference type="Gene3D" id="3.90.70.10">
    <property type="entry name" value="Cysteine proteinases"/>
    <property type="match status" value="1"/>
</dbReference>
<dbReference type="SUPFAM" id="SSF48452">
    <property type="entry name" value="TPR-like"/>
    <property type="match status" value="1"/>
</dbReference>
<dbReference type="RefSeq" id="WP_116226300.1">
    <property type="nucleotide sequence ID" value="NZ_AP018437.1"/>
</dbReference>